<dbReference type="AlphaFoldDB" id="A0A8J7F4L7"/>
<dbReference type="Proteomes" id="UP000620559">
    <property type="component" value="Unassembled WGS sequence"/>
</dbReference>
<keyword evidence="1" id="KW-0472">Membrane</keyword>
<feature type="transmembrane region" description="Helical" evidence="1">
    <location>
        <begin position="405"/>
        <end position="421"/>
    </location>
</feature>
<sequence length="434" mass="50543">MYNKLIDDCLLYVLIIMSIGLIIWGLRYRKRFCQYPFLMGFTFITFLLPQAIGLINNPEVVPQRAVQQTLIMSCLCALMCWLGYQIKIPKKCLQKPSLQVDKNKLKIGAFIYACIGYIFWILVYSRPEAASLNQYWTGIITVYVFFANLLNIGFTILLLETIKQPKISNLLLLFIPSSILMYRVIFAGRRTTMVFIAFSIVCAFYFIKNQTTPRKIIILGLLIGTLIISSIHDYRMLVRVGEWNKITEINPIQNLQAVVKQENQGMTLELRNAALVIDTVTQTGRYEWGSRYWNTLVFKWIPAQFLGSEFKKQLQLNLDLDYFDIWHQYYGYKHPKGSTSTGIGDSFSQFDYFGCLIFGIFAYFFKYLWYRSCNGDYILQILYILLIPTAMTSLTHNTANFLPELLYYMIFSSPLIIFSIKKNHYILNAKKYTS</sequence>
<feature type="transmembrane region" description="Helical" evidence="1">
    <location>
        <begin position="35"/>
        <end position="53"/>
    </location>
</feature>
<feature type="transmembrane region" description="Helical" evidence="1">
    <location>
        <begin position="105"/>
        <end position="123"/>
    </location>
</feature>
<dbReference type="EMBL" id="JADEWL010000032">
    <property type="protein sequence ID" value="MBE9213410.1"/>
    <property type="molecule type" value="Genomic_DNA"/>
</dbReference>
<feature type="transmembrane region" description="Helical" evidence="1">
    <location>
        <begin position="191"/>
        <end position="207"/>
    </location>
</feature>
<organism evidence="2 3">
    <name type="scientific">Plectonema cf. radiosum LEGE 06105</name>
    <dbReference type="NCBI Taxonomy" id="945769"/>
    <lineage>
        <taxon>Bacteria</taxon>
        <taxon>Bacillati</taxon>
        <taxon>Cyanobacteriota</taxon>
        <taxon>Cyanophyceae</taxon>
        <taxon>Oscillatoriophycideae</taxon>
        <taxon>Oscillatoriales</taxon>
        <taxon>Microcoleaceae</taxon>
        <taxon>Plectonema</taxon>
    </lineage>
</organism>
<comment type="caution">
    <text evidence="2">The sequence shown here is derived from an EMBL/GenBank/DDBJ whole genome shotgun (WGS) entry which is preliminary data.</text>
</comment>
<feature type="transmembrane region" description="Helical" evidence="1">
    <location>
        <begin position="12"/>
        <end position="28"/>
    </location>
</feature>
<feature type="transmembrane region" description="Helical" evidence="1">
    <location>
        <begin position="135"/>
        <end position="160"/>
    </location>
</feature>
<name>A0A8J7F4L7_9CYAN</name>
<keyword evidence="1" id="KW-0812">Transmembrane</keyword>
<keyword evidence="1" id="KW-1133">Transmembrane helix</keyword>
<feature type="transmembrane region" description="Helical" evidence="1">
    <location>
        <begin position="350"/>
        <end position="369"/>
    </location>
</feature>
<gene>
    <name evidence="2" type="ORF">IQ247_12160</name>
</gene>
<feature type="transmembrane region" description="Helical" evidence="1">
    <location>
        <begin position="216"/>
        <end position="234"/>
    </location>
</feature>
<feature type="transmembrane region" description="Helical" evidence="1">
    <location>
        <begin position="167"/>
        <end position="185"/>
    </location>
</feature>
<reference evidence="2" key="1">
    <citation type="submission" date="2020-10" db="EMBL/GenBank/DDBJ databases">
        <authorList>
            <person name="Castelo-Branco R."/>
            <person name="Eusebio N."/>
            <person name="Adriana R."/>
            <person name="Vieira A."/>
            <person name="Brugerolle De Fraissinette N."/>
            <person name="Rezende De Castro R."/>
            <person name="Schneider M.P."/>
            <person name="Vasconcelos V."/>
            <person name="Leao P.N."/>
        </authorList>
    </citation>
    <scope>NUCLEOTIDE SEQUENCE</scope>
    <source>
        <strain evidence="2">LEGE 06105</strain>
    </source>
</reference>
<dbReference type="RefSeq" id="WP_193920305.1">
    <property type="nucleotide sequence ID" value="NZ_JADEWL010000032.1"/>
</dbReference>
<evidence type="ECO:0000313" key="3">
    <source>
        <dbReference type="Proteomes" id="UP000620559"/>
    </source>
</evidence>
<evidence type="ECO:0000313" key="2">
    <source>
        <dbReference type="EMBL" id="MBE9213410.1"/>
    </source>
</evidence>
<evidence type="ECO:0008006" key="4">
    <source>
        <dbReference type="Google" id="ProtNLM"/>
    </source>
</evidence>
<feature type="transmembrane region" description="Helical" evidence="1">
    <location>
        <begin position="381"/>
        <end position="399"/>
    </location>
</feature>
<proteinExistence type="predicted"/>
<protein>
    <recommendedName>
        <fullName evidence="4">Oligosaccharide repeat unit polymerase</fullName>
    </recommendedName>
</protein>
<evidence type="ECO:0000256" key="1">
    <source>
        <dbReference type="SAM" id="Phobius"/>
    </source>
</evidence>
<accession>A0A8J7F4L7</accession>
<feature type="transmembrane region" description="Helical" evidence="1">
    <location>
        <begin position="65"/>
        <end position="84"/>
    </location>
</feature>
<keyword evidence="3" id="KW-1185">Reference proteome</keyword>